<evidence type="ECO:0000256" key="1">
    <source>
        <dbReference type="SAM" id="MobiDB-lite"/>
    </source>
</evidence>
<sequence length="907" mass="104475">NCDLRDIWNILNNESENQQENPWIALADKALKGAFKDKPIFTGLCEVMGDAIERKMKNKSKRNLKYSDEFTSFLTILGGISSRALDLFRQNLEGRTIQSIRQLRRNDDDYLTNPELCYENVARVKRLIDTVNYNGPICAMTDNTKLKPRLRYSPNLGCIIGSTLSNEETTVNIYNDIPKIINNVKSENGIAKNVRAYILQIPLSKFPPIVIALLPNKGADTADLILQLHKRLILEIAPQLSLHILSLGSDGAITEYQAQQSIVNIQTSEKLTVIEPQLKINFSCPIFNYIGPIIRVQDPKHAKKTARNAIMSGARLLTFGNSSARYDHFLQLINQNSSILYKNDVIKLDRQDDAAAYRTFCSSNFRQCLTTDYQVKIGMEGFAVYIFIIGEIVDSYLNRNIAPLERIRMVMTGYFFIQLWRIHIELLSQKYPDFISLRQNFLANQTFAIFTSLCESLVLLVKAHREYYSQIPFLPWYHGSEPVEHFFGIARQLNSDFDFADLIQMLPKISQYTKALRSKKLFFDQEKTVRQDEQISQTMKHSHHLAVELAEFLGMLQPADISPELNSLQILISIHEEEVSTSDRKNQSENDKEQDENDETDFSAAITEASHEMRRISTEGNNEENLSNLFQEGCSQLTLIDQVSEDLSTLYNGDSINLGFQYGSENNLDFEILLQQRQRHEAYTSKPLERRFRTVSKRPDTSANIQPNKASHFVAYFTKNENPEQRFVTQREKRWKENRRNVSITLAQLHAEELTAQLKKKKKVTNKKAQHSHIQIPNIENANISKDFPLIKGDYVFVIYGDQMCVGRVIAVYFEAYGNHCYTEEAITDLDDISYISLHVYIPIHRLFSDLTREECNLLTHHLASNIVYHIGPTNVLIEENVLKLLGNEKQYYYDYFGRKDIIEKIQ</sequence>
<dbReference type="AlphaFoldDB" id="U9U680"/>
<reference evidence="2" key="1">
    <citation type="submission" date="2013-07" db="EMBL/GenBank/DDBJ databases">
        <title>The genome of an arbuscular mycorrhizal fungus provides insights into the evolution of the oldest plant symbiosis.</title>
        <authorList>
            <consortium name="DOE Joint Genome Institute"/>
            <person name="Tisserant E."/>
            <person name="Malbreil M."/>
            <person name="Kuo A."/>
            <person name="Kohler A."/>
            <person name="Symeonidi A."/>
            <person name="Balestrini R."/>
            <person name="Charron P."/>
            <person name="Duensing N."/>
            <person name="Frei-dit-Frey N."/>
            <person name="Gianinazzi-Pearson V."/>
            <person name="Gilbert B."/>
            <person name="Handa Y."/>
            <person name="Hijri M."/>
            <person name="Kaul R."/>
            <person name="Kawaguchi M."/>
            <person name="Krajinski F."/>
            <person name="Lammers P."/>
            <person name="Lapierre D."/>
            <person name="Masclaux F.G."/>
            <person name="Murat C."/>
            <person name="Morin E."/>
            <person name="Ndikumana S."/>
            <person name="Pagni M."/>
            <person name="Petitpierre D."/>
            <person name="Requena N."/>
            <person name="Rosikiewicz P."/>
            <person name="Riley R."/>
            <person name="Saito K."/>
            <person name="San Clemente H."/>
            <person name="Shapiro H."/>
            <person name="van Tuinen D."/>
            <person name="Becard G."/>
            <person name="Bonfante P."/>
            <person name="Paszkowski U."/>
            <person name="Shachar-Hill Y."/>
            <person name="Young J.P."/>
            <person name="Sanders I.R."/>
            <person name="Henrissat B."/>
            <person name="Rensing S.A."/>
            <person name="Grigoriev I.V."/>
            <person name="Corradi N."/>
            <person name="Roux C."/>
            <person name="Martin F."/>
        </authorList>
    </citation>
    <scope>NUCLEOTIDE SEQUENCE</scope>
    <source>
        <strain evidence="2">DAOM 197198</strain>
    </source>
</reference>
<protein>
    <submittedName>
        <fullName evidence="2">Uncharacterized protein</fullName>
    </submittedName>
</protein>
<feature type="compositionally biased region" description="Basic and acidic residues" evidence="1">
    <location>
        <begin position="579"/>
        <end position="591"/>
    </location>
</feature>
<dbReference type="eggNOG" id="ENOG502QUPU">
    <property type="taxonomic scope" value="Eukaryota"/>
</dbReference>
<name>U9U680_RHIID</name>
<dbReference type="VEuPathDB" id="FungiDB:RhiirFUN_012851"/>
<evidence type="ECO:0000313" key="2">
    <source>
        <dbReference type="EMBL" id="ESA14073.1"/>
    </source>
</evidence>
<dbReference type="EMBL" id="KI283267">
    <property type="protein sequence ID" value="ESA14073.1"/>
    <property type="molecule type" value="Genomic_DNA"/>
</dbReference>
<feature type="region of interest" description="Disordered" evidence="1">
    <location>
        <begin position="579"/>
        <end position="601"/>
    </location>
</feature>
<feature type="non-terminal residue" evidence="2">
    <location>
        <position position="1"/>
    </location>
</feature>
<accession>U9U680</accession>
<dbReference type="HOGENOM" id="CLU_009065_3_0_1"/>
<gene>
    <name evidence="2" type="ORF">GLOINDRAFT_25340</name>
</gene>
<feature type="compositionally biased region" description="Acidic residues" evidence="1">
    <location>
        <begin position="592"/>
        <end position="601"/>
    </location>
</feature>
<organism evidence="2">
    <name type="scientific">Rhizophagus irregularis (strain DAOM 181602 / DAOM 197198 / MUCL 43194)</name>
    <name type="common">Arbuscular mycorrhizal fungus</name>
    <name type="synonym">Glomus intraradices</name>
    <dbReference type="NCBI Taxonomy" id="747089"/>
    <lineage>
        <taxon>Eukaryota</taxon>
        <taxon>Fungi</taxon>
        <taxon>Fungi incertae sedis</taxon>
        <taxon>Mucoromycota</taxon>
        <taxon>Glomeromycotina</taxon>
        <taxon>Glomeromycetes</taxon>
        <taxon>Glomerales</taxon>
        <taxon>Glomeraceae</taxon>
        <taxon>Rhizophagus</taxon>
    </lineage>
</organism>
<proteinExistence type="predicted"/>